<dbReference type="RefSeq" id="WP_191204519.1">
    <property type="nucleotide sequence ID" value="NZ_JACXZA010000003.1"/>
</dbReference>
<dbReference type="Proteomes" id="UP000609346">
    <property type="component" value="Unassembled WGS sequence"/>
</dbReference>
<comment type="caution">
    <text evidence="1">The sequence shown here is derived from an EMBL/GenBank/DDBJ whole genome shotgun (WGS) entry which is preliminary data.</text>
</comment>
<protein>
    <submittedName>
        <fullName evidence="1">Uncharacterized protein</fullName>
    </submittedName>
</protein>
<gene>
    <name evidence="1" type="ORF">H8B09_12870</name>
</gene>
<accession>A0ABR8MYQ2</accession>
<evidence type="ECO:0000313" key="1">
    <source>
        <dbReference type="EMBL" id="MBD3919649.1"/>
    </source>
</evidence>
<proteinExistence type="predicted"/>
<dbReference type="EMBL" id="JACXZA010000003">
    <property type="protein sequence ID" value="MBD3919649.1"/>
    <property type="molecule type" value="Genomic_DNA"/>
</dbReference>
<name>A0ABR8MYQ2_9BACL</name>
<keyword evidence="2" id="KW-1185">Reference proteome</keyword>
<sequence>MNNETTNEEFKGNQTAEPDPQLVELVKAVHHNCLVALRMHYDEVDGNVVTQEMYGPVFIYHVKNDSGQIYSCGFFLRELVNRFQSGNDPAEWLASFFVELMKQEGGRGIPTPPRNEDEAKFIVDKVLVPQCVALIREEFAPEPVHVDLALHDKFGPVLEAGFPSIVEGNNVCAFPLHLLVTHLLLNRDPAELLIQGLYNIREEHGLQ</sequence>
<reference evidence="1 2" key="1">
    <citation type="submission" date="2020-09" db="EMBL/GenBank/DDBJ databases">
        <title>Paenibacillus sp. strain PR3 16S rRNA gene Genome sequencing and assembly.</title>
        <authorList>
            <person name="Kim J."/>
        </authorList>
    </citation>
    <scope>NUCLEOTIDE SEQUENCE [LARGE SCALE GENOMIC DNA]</scope>
    <source>
        <strain evidence="1 2">PR3</strain>
    </source>
</reference>
<evidence type="ECO:0000313" key="2">
    <source>
        <dbReference type="Proteomes" id="UP000609346"/>
    </source>
</evidence>
<organism evidence="1 2">
    <name type="scientific">Paenibacillus terricola</name>
    <dbReference type="NCBI Taxonomy" id="2763503"/>
    <lineage>
        <taxon>Bacteria</taxon>
        <taxon>Bacillati</taxon>
        <taxon>Bacillota</taxon>
        <taxon>Bacilli</taxon>
        <taxon>Bacillales</taxon>
        <taxon>Paenibacillaceae</taxon>
        <taxon>Paenibacillus</taxon>
    </lineage>
</organism>